<name>A0A2J8N0V1_PANTR</name>
<gene>
    <name evidence="1" type="ORF">CK820_G0015365</name>
</gene>
<reference evidence="1 2" key="1">
    <citation type="submission" date="2017-12" db="EMBL/GenBank/DDBJ databases">
        <title>High-resolution comparative analysis of great ape genomes.</title>
        <authorList>
            <person name="Pollen A."/>
            <person name="Hastie A."/>
            <person name="Hormozdiari F."/>
            <person name="Dougherty M."/>
            <person name="Liu R."/>
            <person name="Chaisson M."/>
            <person name="Hoppe E."/>
            <person name="Hill C."/>
            <person name="Pang A."/>
            <person name="Hillier L."/>
            <person name="Baker C."/>
            <person name="Armstrong J."/>
            <person name="Shendure J."/>
            <person name="Paten B."/>
            <person name="Wilson R."/>
            <person name="Chao H."/>
            <person name="Schneider V."/>
            <person name="Ventura M."/>
            <person name="Kronenberg Z."/>
            <person name="Murali S."/>
            <person name="Gordon D."/>
            <person name="Cantsilieris S."/>
            <person name="Munson K."/>
            <person name="Nelson B."/>
            <person name="Raja A."/>
            <person name="Underwood J."/>
            <person name="Diekhans M."/>
            <person name="Fiddes I."/>
            <person name="Haussler D."/>
            <person name="Eichler E."/>
        </authorList>
    </citation>
    <scope>NUCLEOTIDE SEQUENCE [LARGE SCALE GENOMIC DNA]</scope>
    <source>
        <strain evidence="1">Yerkes chimp pedigree #C0471</strain>
    </source>
</reference>
<evidence type="ECO:0000313" key="2">
    <source>
        <dbReference type="Proteomes" id="UP000236370"/>
    </source>
</evidence>
<dbReference type="EMBL" id="NBAG03000239">
    <property type="protein sequence ID" value="PNI65394.1"/>
    <property type="molecule type" value="Genomic_DNA"/>
</dbReference>
<evidence type="ECO:0000313" key="1">
    <source>
        <dbReference type="EMBL" id="PNI65394.1"/>
    </source>
</evidence>
<protein>
    <submittedName>
        <fullName evidence="1">ACAD8 isoform 6</fullName>
    </submittedName>
</protein>
<organism evidence="1 2">
    <name type="scientific">Pan troglodytes</name>
    <name type="common">Chimpanzee</name>
    <dbReference type="NCBI Taxonomy" id="9598"/>
    <lineage>
        <taxon>Eukaryota</taxon>
        <taxon>Metazoa</taxon>
        <taxon>Chordata</taxon>
        <taxon>Craniata</taxon>
        <taxon>Vertebrata</taxon>
        <taxon>Euteleostomi</taxon>
        <taxon>Mammalia</taxon>
        <taxon>Eutheria</taxon>
        <taxon>Euarchontoglires</taxon>
        <taxon>Primates</taxon>
        <taxon>Haplorrhini</taxon>
        <taxon>Catarrhini</taxon>
        <taxon>Hominidae</taxon>
        <taxon>Pan</taxon>
    </lineage>
</organism>
<sequence length="69" mass="7509">MLWSGCRRFGARLGCLPGGLRVLVQTGHRSLTSCIDRAVPSGRDAEGSPARLRRGLRTNRCGRVWAVTS</sequence>
<dbReference type="Proteomes" id="UP000236370">
    <property type="component" value="Unassembled WGS sequence"/>
</dbReference>
<accession>A0A2J8N0V1</accession>
<dbReference type="AlphaFoldDB" id="A0A2J8N0V1"/>
<comment type="caution">
    <text evidence="1">The sequence shown here is derived from an EMBL/GenBank/DDBJ whole genome shotgun (WGS) entry which is preliminary data.</text>
</comment>
<proteinExistence type="predicted"/>